<evidence type="ECO:0000313" key="4">
    <source>
        <dbReference type="EMBL" id="GMT28739.1"/>
    </source>
</evidence>
<dbReference type="SUPFAM" id="SSF48371">
    <property type="entry name" value="ARM repeat"/>
    <property type="match status" value="2"/>
</dbReference>
<keyword evidence="5" id="KW-1185">Reference proteome</keyword>
<feature type="non-terminal residue" evidence="4">
    <location>
        <position position="1060"/>
    </location>
</feature>
<dbReference type="PANTHER" id="PTHR20938">
    <property type="entry name" value="INTEGRATOR COMPLEX SUBUNIT 4"/>
    <property type="match status" value="1"/>
</dbReference>
<evidence type="ECO:0000313" key="5">
    <source>
        <dbReference type="Proteomes" id="UP001432322"/>
    </source>
</evidence>
<name>A0AAV5WDD2_9BILA</name>
<organism evidence="4 5">
    <name type="scientific">Pristionchus fissidentatus</name>
    <dbReference type="NCBI Taxonomy" id="1538716"/>
    <lineage>
        <taxon>Eukaryota</taxon>
        <taxon>Metazoa</taxon>
        <taxon>Ecdysozoa</taxon>
        <taxon>Nematoda</taxon>
        <taxon>Chromadorea</taxon>
        <taxon>Rhabditida</taxon>
        <taxon>Rhabditina</taxon>
        <taxon>Diplogasteromorpha</taxon>
        <taxon>Diplogasteroidea</taxon>
        <taxon>Neodiplogasteridae</taxon>
        <taxon>Pristionchus</taxon>
    </lineage>
</organism>
<accession>A0AAV5WDD2</accession>
<sequence length="1060" mass="118770">GMVLVSTPQLPLIVSSDDSPRCSLLDVPATCPSILQLIRPSSPLHIPAVHVPGITTSTLTTRRRLVEIMSVSERSRSLTAGVGLKRKLDDVKPLCARSKPGTITLIDPKYSKYFSTGDTVKKKRMIPFESILPQKRDVIDLLDEALNLISRGDGQLCRMNLRELSTDHLSTLDQRHHTKALQILIEIGRVSRIAEVGKLALRIVHSILERTDDDTLVDLLPHFVCVSETTERSLGTHHFLDASILSIMEMVFRRGVIDELDVVPPWILRVLERSEKDPHDPMKRREAVRFRVAIGVMNIVGGESPLDLQSILCECTRDRDVRVRMQAIEGIREVNQLQVDTYPVIKELCRDSQSSVRISSLKLIHRFAQTFPTHEISVSSSSSSLISSRISLSDDAFCIVCHAVNDMEVEVRSLACALLGEFDIVSESFLDQTLDKKLMKMKTTDGGSMIGVRTKDSLFSIRKVEKKRQEWSEWASGKELNEVARGEKKKRAKDEESIMPQGACGAFISALEDEFMCVRKAAVYSLGKLASTRPAFAATALDHLADMFNDEIEEVRLDSIKALAPLVSRGELYKEQLETIIKCLDDATPVSRSALRKLLEKAKFGDVECIRICVRSLLFCMKRYPMDKYEIFETMASLGRCHSSLVHPLVTQLLQIHPIFVSQEKSLQDDQYMAKLLLVLNAASQFEPIVSLLPPYAIRHFRYMRCAMPHLVPLVTAMEGHEREAAEKSLSLLRDESITSKGNVLQEVYSRLLDVQSTKELNTRTKLRKYIVEDLNAISSLNASLASPSRLLISLISILDSIDQTVLQSIGDAVEVHNDIDKELWTVECIEDGLASLPPPIQSFLVEIRLHQLVYRWLTSLLLRPLTYRIVVDNMRSEIIAIKRRLSSLSLVQSSSSNEVINGLDYLLQSGKIISTQVLTDLILKNPPSLPSSINNIESVRVKWAKIIEPESDISMERPHRFVAILPSCTSFVADVHELEEGDSERIRVKIDYPDGSVTLFRPRIKEMSKMDENTIRIRSNVLIAVSSAWSNAADVVLSVVLVPSSLSSRPIPLSSSPSS</sequence>
<reference evidence="4" key="1">
    <citation type="submission" date="2023-10" db="EMBL/GenBank/DDBJ databases">
        <title>Genome assembly of Pristionchus species.</title>
        <authorList>
            <person name="Yoshida K."/>
            <person name="Sommer R.J."/>
        </authorList>
    </citation>
    <scope>NUCLEOTIDE SEQUENCE</scope>
    <source>
        <strain evidence="4">RS5133</strain>
    </source>
</reference>
<comment type="caution">
    <text evidence="4">The sequence shown here is derived from an EMBL/GenBank/DDBJ whole genome shotgun (WGS) entry which is preliminary data.</text>
</comment>
<evidence type="ECO:0000256" key="1">
    <source>
        <dbReference type="ARBA" id="ARBA00004123"/>
    </source>
</evidence>
<keyword evidence="2" id="KW-0539">Nucleus</keyword>
<dbReference type="EMBL" id="BTSY01000005">
    <property type="protein sequence ID" value="GMT28739.1"/>
    <property type="molecule type" value="Genomic_DNA"/>
</dbReference>
<evidence type="ECO:0000256" key="2">
    <source>
        <dbReference type="ARBA" id="ARBA00023242"/>
    </source>
</evidence>
<dbReference type="Gene3D" id="1.25.10.10">
    <property type="entry name" value="Leucine-rich Repeat Variant"/>
    <property type="match status" value="2"/>
</dbReference>
<dbReference type="GO" id="GO:0032039">
    <property type="term" value="C:integrator complex"/>
    <property type="evidence" value="ECO:0007669"/>
    <property type="project" value="TreeGrafter"/>
</dbReference>
<dbReference type="InterPro" id="IPR011989">
    <property type="entry name" value="ARM-like"/>
</dbReference>
<evidence type="ECO:0000259" key="3">
    <source>
        <dbReference type="Pfam" id="PF25458"/>
    </source>
</evidence>
<dbReference type="InterPro" id="IPR057412">
    <property type="entry name" value="INTS4_C"/>
</dbReference>
<dbReference type="AlphaFoldDB" id="A0AAV5WDD2"/>
<dbReference type="InterPro" id="IPR016024">
    <property type="entry name" value="ARM-type_fold"/>
</dbReference>
<feature type="non-terminal residue" evidence="4">
    <location>
        <position position="1"/>
    </location>
</feature>
<dbReference type="GO" id="GO:0016180">
    <property type="term" value="P:snRNA processing"/>
    <property type="evidence" value="ECO:0007669"/>
    <property type="project" value="TreeGrafter"/>
</dbReference>
<dbReference type="PANTHER" id="PTHR20938:SF0">
    <property type="entry name" value="INTEGRATOR COMPLEX SUBUNIT 4"/>
    <property type="match status" value="1"/>
</dbReference>
<dbReference type="Pfam" id="PF25458">
    <property type="entry name" value="INTS4_C"/>
    <property type="match status" value="1"/>
</dbReference>
<dbReference type="Proteomes" id="UP001432322">
    <property type="component" value="Unassembled WGS sequence"/>
</dbReference>
<gene>
    <name evidence="4" type="ORF">PFISCL1PPCAC_20036</name>
</gene>
<comment type="subcellular location">
    <subcellularLocation>
        <location evidence="1">Nucleus</location>
    </subcellularLocation>
</comment>
<proteinExistence type="predicted"/>
<protein>
    <recommendedName>
        <fullName evidence="3">Integrator complex subunit 4/Protein SIEL C-terminal Ig-like domain-containing protein</fullName>
    </recommendedName>
</protein>
<feature type="domain" description="Integrator complex subunit 4/Protein SIEL C-terminal Ig-like" evidence="3">
    <location>
        <begin position="946"/>
        <end position="1048"/>
    </location>
</feature>